<name>A0ABQ0U192_9GAMM</name>
<proteinExistence type="predicted"/>
<dbReference type="Proteomes" id="UP000321121">
    <property type="component" value="Unassembled WGS sequence"/>
</dbReference>
<gene>
    <name evidence="2" type="ORF">HHA04nite_04600</name>
</gene>
<comment type="caution">
    <text evidence="2">The sequence shown here is derived from an EMBL/GenBank/DDBJ whole genome shotgun (WGS) entry which is preliminary data.</text>
</comment>
<evidence type="ECO:0000313" key="3">
    <source>
        <dbReference type="Proteomes" id="UP000321121"/>
    </source>
</evidence>
<accession>A0ABQ0U192</accession>
<protein>
    <recommendedName>
        <fullName evidence="1">Phasin domain-containing protein</fullName>
    </recommendedName>
</protein>
<dbReference type="InterPro" id="IPR018968">
    <property type="entry name" value="Phasin"/>
</dbReference>
<evidence type="ECO:0000259" key="1">
    <source>
        <dbReference type="Pfam" id="PF09361"/>
    </source>
</evidence>
<sequence length="116" mass="12490">MTQAANAKTGEQFESLFVTPMRAYGALNLETAEKLMATQFGAAESVSEATLAQARGWLSVRSAEDVQKALDGQQQAMQSLGDRLKSDAETLLSLGQDYAQKCQTLAEQQFKALGAK</sequence>
<reference evidence="2 3" key="1">
    <citation type="submission" date="2019-07" db="EMBL/GenBank/DDBJ databases">
        <title>Whole genome shotgun sequence of Halomonas halophila NBRC 102604.</title>
        <authorList>
            <person name="Hosoyama A."/>
            <person name="Uohara A."/>
            <person name="Ohji S."/>
            <person name="Ichikawa N."/>
        </authorList>
    </citation>
    <scope>NUCLEOTIDE SEQUENCE [LARGE SCALE GENOMIC DNA]</scope>
    <source>
        <strain evidence="2 3">NBRC 102604</strain>
    </source>
</reference>
<dbReference type="Pfam" id="PF09361">
    <property type="entry name" value="Phasin_2"/>
    <property type="match status" value="1"/>
</dbReference>
<evidence type="ECO:0000313" key="2">
    <source>
        <dbReference type="EMBL" id="GEK71916.1"/>
    </source>
</evidence>
<organism evidence="2 3">
    <name type="scientific">Halomonas halophila</name>
    <dbReference type="NCBI Taxonomy" id="29573"/>
    <lineage>
        <taxon>Bacteria</taxon>
        <taxon>Pseudomonadati</taxon>
        <taxon>Pseudomonadota</taxon>
        <taxon>Gammaproteobacteria</taxon>
        <taxon>Oceanospirillales</taxon>
        <taxon>Halomonadaceae</taxon>
        <taxon>Halomonas</taxon>
    </lineage>
</organism>
<keyword evidence="3" id="KW-1185">Reference proteome</keyword>
<dbReference type="RefSeq" id="WP_046079398.1">
    <property type="nucleotide sequence ID" value="NZ_BJUS01000003.1"/>
</dbReference>
<dbReference type="EMBL" id="BJUS01000003">
    <property type="protein sequence ID" value="GEK71916.1"/>
    <property type="molecule type" value="Genomic_DNA"/>
</dbReference>
<feature type="domain" description="Phasin" evidence="1">
    <location>
        <begin position="18"/>
        <end position="110"/>
    </location>
</feature>